<dbReference type="EMBL" id="MWQN01000001">
    <property type="protein sequence ID" value="OPC83423.1"/>
    <property type="molecule type" value="Genomic_DNA"/>
</dbReference>
<dbReference type="PANTHER" id="PTHR43133">
    <property type="entry name" value="RNA POLYMERASE ECF-TYPE SIGMA FACTO"/>
    <property type="match status" value="1"/>
</dbReference>
<dbReference type="CDD" id="cd06171">
    <property type="entry name" value="Sigma70_r4"/>
    <property type="match status" value="1"/>
</dbReference>
<dbReference type="InterPro" id="IPR007627">
    <property type="entry name" value="RNA_pol_sigma70_r2"/>
</dbReference>
<sequence length="184" mass="20621">MADEAELDEGTLVVRAREGDAEAFEVLMRRHGRSLYTLALRILGSAGDAEDAVQEAFISAWRRLPGFRADSSFLTWMYRIVTNRALNIARTRRPTVGLDQVPDRAIEQMADNPERRAEGSAALKALQEAMTTLTEEQRACWVLREMHGQSYDEIAAAVGIGTNAVRGRIFRARQTLAEAMRPWT</sequence>
<gene>
    <name evidence="7" type="ORF">B4N89_22975</name>
</gene>
<evidence type="ECO:0000256" key="1">
    <source>
        <dbReference type="ARBA" id="ARBA00010641"/>
    </source>
</evidence>
<dbReference type="PANTHER" id="PTHR43133:SF51">
    <property type="entry name" value="RNA POLYMERASE SIGMA FACTOR"/>
    <property type="match status" value="1"/>
</dbReference>
<organism evidence="7 8">
    <name type="scientific">Embleya scabrispora</name>
    <dbReference type="NCBI Taxonomy" id="159449"/>
    <lineage>
        <taxon>Bacteria</taxon>
        <taxon>Bacillati</taxon>
        <taxon>Actinomycetota</taxon>
        <taxon>Actinomycetes</taxon>
        <taxon>Kitasatosporales</taxon>
        <taxon>Streptomycetaceae</taxon>
        <taxon>Embleya</taxon>
    </lineage>
</organism>
<keyword evidence="3" id="KW-0731">Sigma factor</keyword>
<dbReference type="NCBIfam" id="TIGR02937">
    <property type="entry name" value="sigma70-ECF"/>
    <property type="match status" value="1"/>
</dbReference>
<evidence type="ECO:0000256" key="4">
    <source>
        <dbReference type="ARBA" id="ARBA00023163"/>
    </source>
</evidence>
<keyword evidence="8" id="KW-1185">Reference proteome</keyword>
<reference evidence="7 8" key="1">
    <citation type="submission" date="2017-03" db="EMBL/GenBank/DDBJ databases">
        <title>Draft genome sequence of Streptomyces scabrisporus NF3, endophyte isolated from Amphipterygium adstringens.</title>
        <authorList>
            <person name="Vazquez M."/>
            <person name="Ceapa C.D."/>
            <person name="Rodriguez Luna D."/>
            <person name="Sanchez Esquivel S."/>
        </authorList>
    </citation>
    <scope>NUCLEOTIDE SEQUENCE [LARGE SCALE GENOMIC DNA]</scope>
    <source>
        <strain evidence="7 8">NF3</strain>
    </source>
</reference>
<dbReference type="InterPro" id="IPR013249">
    <property type="entry name" value="RNA_pol_sigma70_r4_t2"/>
</dbReference>
<dbReference type="InterPro" id="IPR013324">
    <property type="entry name" value="RNA_pol_sigma_r3/r4-like"/>
</dbReference>
<dbReference type="Proteomes" id="UP000190037">
    <property type="component" value="Unassembled WGS sequence"/>
</dbReference>
<evidence type="ECO:0000259" key="5">
    <source>
        <dbReference type="Pfam" id="PF04542"/>
    </source>
</evidence>
<evidence type="ECO:0000256" key="3">
    <source>
        <dbReference type="ARBA" id="ARBA00023082"/>
    </source>
</evidence>
<dbReference type="GO" id="GO:0006352">
    <property type="term" value="P:DNA-templated transcription initiation"/>
    <property type="evidence" value="ECO:0007669"/>
    <property type="project" value="InterPro"/>
</dbReference>
<dbReference type="OrthoDB" id="5244716at2"/>
<feature type="domain" description="RNA polymerase sigma factor 70 region 4 type 2" evidence="6">
    <location>
        <begin position="124"/>
        <end position="176"/>
    </location>
</feature>
<dbReference type="InterPro" id="IPR036388">
    <property type="entry name" value="WH-like_DNA-bd_sf"/>
</dbReference>
<dbReference type="eggNOG" id="COG1595">
    <property type="taxonomic scope" value="Bacteria"/>
</dbReference>
<dbReference type="Pfam" id="PF04542">
    <property type="entry name" value="Sigma70_r2"/>
    <property type="match status" value="1"/>
</dbReference>
<keyword evidence="4" id="KW-0804">Transcription</keyword>
<dbReference type="InterPro" id="IPR039425">
    <property type="entry name" value="RNA_pol_sigma-70-like"/>
</dbReference>
<dbReference type="InterPro" id="IPR013325">
    <property type="entry name" value="RNA_pol_sigma_r2"/>
</dbReference>
<feature type="domain" description="RNA polymerase sigma-70 region 2" evidence="5">
    <location>
        <begin position="27"/>
        <end position="93"/>
    </location>
</feature>
<protein>
    <submittedName>
        <fullName evidence="7">RNA polymerase subunit sigma-70</fullName>
    </submittedName>
</protein>
<keyword evidence="2" id="KW-0805">Transcription regulation</keyword>
<accession>A0A1T3P2W6</accession>
<dbReference type="InterPro" id="IPR014284">
    <property type="entry name" value="RNA_pol_sigma-70_dom"/>
</dbReference>
<dbReference type="GO" id="GO:0003677">
    <property type="term" value="F:DNA binding"/>
    <property type="evidence" value="ECO:0007669"/>
    <property type="project" value="InterPro"/>
</dbReference>
<evidence type="ECO:0000259" key="6">
    <source>
        <dbReference type="Pfam" id="PF08281"/>
    </source>
</evidence>
<dbReference type="Pfam" id="PF08281">
    <property type="entry name" value="Sigma70_r4_2"/>
    <property type="match status" value="1"/>
</dbReference>
<comment type="caution">
    <text evidence="7">The sequence shown here is derived from an EMBL/GenBank/DDBJ whole genome shotgun (WGS) entry which is preliminary data.</text>
</comment>
<dbReference type="RefSeq" id="WP_078977714.1">
    <property type="nucleotide sequence ID" value="NZ_MWQN01000001.1"/>
</dbReference>
<dbReference type="GO" id="GO:0016987">
    <property type="term" value="F:sigma factor activity"/>
    <property type="evidence" value="ECO:0007669"/>
    <property type="project" value="UniProtKB-KW"/>
</dbReference>
<evidence type="ECO:0000256" key="2">
    <source>
        <dbReference type="ARBA" id="ARBA00023015"/>
    </source>
</evidence>
<dbReference type="AlphaFoldDB" id="A0A1T3P2W6"/>
<evidence type="ECO:0000313" key="7">
    <source>
        <dbReference type="EMBL" id="OPC83423.1"/>
    </source>
</evidence>
<comment type="similarity">
    <text evidence="1">Belongs to the sigma-70 factor family. ECF subfamily.</text>
</comment>
<dbReference type="SUPFAM" id="SSF88659">
    <property type="entry name" value="Sigma3 and sigma4 domains of RNA polymerase sigma factors"/>
    <property type="match status" value="1"/>
</dbReference>
<evidence type="ECO:0000313" key="8">
    <source>
        <dbReference type="Proteomes" id="UP000190037"/>
    </source>
</evidence>
<dbReference type="Gene3D" id="1.10.10.10">
    <property type="entry name" value="Winged helix-like DNA-binding domain superfamily/Winged helix DNA-binding domain"/>
    <property type="match status" value="1"/>
</dbReference>
<dbReference type="Gene3D" id="1.10.1740.10">
    <property type="match status" value="1"/>
</dbReference>
<dbReference type="STRING" id="159449.B4N89_22975"/>
<name>A0A1T3P2W6_9ACTN</name>
<dbReference type="SUPFAM" id="SSF88946">
    <property type="entry name" value="Sigma2 domain of RNA polymerase sigma factors"/>
    <property type="match status" value="1"/>
</dbReference>
<proteinExistence type="inferred from homology"/>